<dbReference type="InterPro" id="IPR005829">
    <property type="entry name" value="Sugar_transporter_CS"/>
</dbReference>
<dbReference type="InterPro" id="IPR004812">
    <property type="entry name" value="Efflux_drug-R_Bcr/CmlA"/>
</dbReference>
<organism evidence="12 13">
    <name type="scientific">Lipingzhangella rawalii</name>
    <dbReference type="NCBI Taxonomy" id="2055835"/>
    <lineage>
        <taxon>Bacteria</taxon>
        <taxon>Bacillati</taxon>
        <taxon>Actinomycetota</taxon>
        <taxon>Actinomycetes</taxon>
        <taxon>Streptosporangiales</taxon>
        <taxon>Nocardiopsidaceae</taxon>
        <taxon>Lipingzhangella</taxon>
    </lineage>
</organism>
<dbReference type="PRINTS" id="PR01035">
    <property type="entry name" value="TCRTETA"/>
</dbReference>
<reference evidence="13" key="1">
    <citation type="submission" date="2023-07" db="EMBL/GenBank/DDBJ databases">
        <title>Novel species in the genus Lipingzhangella isolated from Sambhar Salt Lake.</title>
        <authorList>
            <person name="Jiya N."/>
            <person name="Kajale S."/>
            <person name="Sharma A."/>
        </authorList>
    </citation>
    <scope>NUCLEOTIDE SEQUENCE [LARGE SCALE GENOMIC DNA]</scope>
    <source>
        <strain evidence="13">LS1_29</strain>
    </source>
</reference>
<feature type="transmembrane region" description="Helical" evidence="10">
    <location>
        <begin position="128"/>
        <end position="149"/>
    </location>
</feature>
<comment type="caution">
    <text evidence="12">The sequence shown here is derived from an EMBL/GenBank/DDBJ whole genome shotgun (WGS) entry which is preliminary data.</text>
</comment>
<dbReference type="Pfam" id="PF07690">
    <property type="entry name" value="MFS_1"/>
    <property type="match status" value="1"/>
</dbReference>
<feature type="transmembrane region" description="Helical" evidence="10">
    <location>
        <begin position="161"/>
        <end position="185"/>
    </location>
</feature>
<dbReference type="EMBL" id="JAVLVT010000001">
    <property type="protein sequence ID" value="MDS1269296.1"/>
    <property type="molecule type" value="Genomic_DNA"/>
</dbReference>
<evidence type="ECO:0000256" key="10">
    <source>
        <dbReference type="SAM" id="Phobius"/>
    </source>
</evidence>
<dbReference type="PROSITE" id="PS00216">
    <property type="entry name" value="SUGAR_TRANSPORT_1"/>
    <property type="match status" value="1"/>
</dbReference>
<evidence type="ECO:0000256" key="7">
    <source>
        <dbReference type="ARBA" id="ARBA00022989"/>
    </source>
</evidence>
<feature type="transmembrane region" description="Helical" evidence="10">
    <location>
        <begin position="333"/>
        <end position="354"/>
    </location>
</feature>
<feature type="transmembrane region" description="Helical" evidence="10">
    <location>
        <begin position="71"/>
        <end position="91"/>
    </location>
</feature>
<evidence type="ECO:0000313" key="12">
    <source>
        <dbReference type="EMBL" id="MDS1269296.1"/>
    </source>
</evidence>
<dbReference type="NCBIfam" id="TIGR00710">
    <property type="entry name" value="efflux_Bcr_CflA"/>
    <property type="match status" value="1"/>
</dbReference>
<comment type="similarity">
    <text evidence="3">Belongs to the major facilitator superfamily. TCR/Tet family.</text>
</comment>
<evidence type="ECO:0000313" key="13">
    <source>
        <dbReference type="Proteomes" id="UP001250214"/>
    </source>
</evidence>
<dbReference type="InterPro" id="IPR020846">
    <property type="entry name" value="MFS_dom"/>
</dbReference>
<feature type="region of interest" description="Disordered" evidence="9">
    <location>
        <begin position="1"/>
        <end position="22"/>
    </location>
</feature>
<accession>A0ABU2H1Y2</accession>
<evidence type="ECO:0000256" key="6">
    <source>
        <dbReference type="ARBA" id="ARBA00022692"/>
    </source>
</evidence>
<proteinExistence type="inferred from homology"/>
<name>A0ABU2H1Y2_9ACTN</name>
<evidence type="ECO:0000256" key="9">
    <source>
        <dbReference type="SAM" id="MobiDB-lite"/>
    </source>
</evidence>
<evidence type="ECO:0000256" key="4">
    <source>
        <dbReference type="ARBA" id="ARBA00022448"/>
    </source>
</evidence>
<dbReference type="Gene3D" id="1.20.1720.10">
    <property type="entry name" value="Multidrug resistance protein D"/>
    <property type="match status" value="1"/>
</dbReference>
<feature type="compositionally biased region" description="Low complexity" evidence="9">
    <location>
        <begin position="1"/>
        <end position="18"/>
    </location>
</feature>
<dbReference type="PROSITE" id="PS50850">
    <property type="entry name" value="MFS"/>
    <property type="match status" value="1"/>
</dbReference>
<protein>
    <submittedName>
        <fullName evidence="12">Multidrug effflux MFS transporter</fullName>
    </submittedName>
</protein>
<keyword evidence="8 10" id="KW-0472">Membrane</keyword>
<dbReference type="SUPFAM" id="SSF103473">
    <property type="entry name" value="MFS general substrate transporter"/>
    <property type="match status" value="1"/>
</dbReference>
<keyword evidence="4" id="KW-0813">Transport</keyword>
<dbReference type="CDD" id="cd17320">
    <property type="entry name" value="MFS_MdfA_MDR_like"/>
    <property type="match status" value="1"/>
</dbReference>
<evidence type="ECO:0000256" key="1">
    <source>
        <dbReference type="ARBA" id="ARBA00004651"/>
    </source>
</evidence>
<dbReference type="InterPro" id="IPR036259">
    <property type="entry name" value="MFS_trans_sf"/>
</dbReference>
<dbReference type="PANTHER" id="PTHR23502">
    <property type="entry name" value="MAJOR FACILITATOR SUPERFAMILY"/>
    <property type="match status" value="1"/>
</dbReference>
<sequence length="425" mass="43576">MPSPSPAAASTPATSASSLGSDTPPSAAYPRRFVVLLVFVLGVLAATGPLATDLYLPAMPAIADDLATTEARVQLTLTAIMVGLAVGQLAIGPMSDAWGRRRPLLIGMSVFTVASLLCTVVPTVEAFVAVRFVQGVAGAAGAVISRAIVRDLFAGDEVTRILSRLILVMGIAPMVGPIIGGQLLLVGPWQLGFVLLAVVSTISVVLVYTLLPESLPASRRRPRTPGMLLRTFTGMLRTPAFILPTLILSLSFGMMFTYIASFSFVAQSQLGATAQQFSLVFAVNTVGLISGTQVNALLIGRVGIRRRLVCGLAAAVLLVSTQMLLAATGHTSLVGLTVLLFLLMLSVGFVLPNATSLAIASQEPSVAGTASALIGSMQFALGGSVSALAGLTSTGEATLTSMSAVMLGAGLGAGMLCLGLRRVTP</sequence>
<keyword evidence="13" id="KW-1185">Reference proteome</keyword>
<gene>
    <name evidence="12" type="ORF">RIF23_03180</name>
</gene>
<feature type="domain" description="Major facilitator superfamily (MFS) profile" evidence="11">
    <location>
        <begin position="34"/>
        <end position="425"/>
    </location>
</feature>
<evidence type="ECO:0000256" key="5">
    <source>
        <dbReference type="ARBA" id="ARBA00022475"/>
    </source>
</evidence>
<feature type="transmembrane region" description="Helical" evidence="10">
    <location>
        <begin position="277"/>
        <end position="299"/>
    </location>
</feature>
<feature type="transmembrane region" description="Helical" evidence="10">
    <location>
        <begin position="397"/>
        <end position="420"/>
    </location>
</feature>
<keyword evidence="6 10" id="KW-0812">Transmembrane</keyword>
<evidence type="ECO:0000259" key="11">
    <source>
        <dbReference type="PROSITE" id="PS50850"/>
    </source>
</evidence>
<comment type="subcellular location">
    <subcellularLocation>
        <location evidence="1">Cell membrane</location>
        <topology evidence="1">Multi-pass membrane protein</topology>
    </subcellularLocation>
</comment>
<comment type="similarity">
    <text evidence="2">Belongs to the major facilitator superfamily. Bcr/CmlA family.</text>
</comment>
<keyword evidence="7 10" id="KW-1133">Transmembrane helix</keyword>
<dbReference type="RefSeq" id="WP_310910784.1">
    <property type="nucleotide sequence ID" value="NZ_JAVLVT010000001.1"/>
</dbReference>
<feature type="transmembrane region" description="Helical" evidence="10">
    <location>
        <begin position="33"/>
        <end position="51"/>
    </location>
</feature>
<evidence type="ECO:0000256" key="8">
    <source>
        <dbReference type="ARBA" id="ARBA00023136"/>
    </source>
</evidence>
<dbReference type="InterPro" id="IPR001958">
    <property type="entry name" value="Tet-R_TetA/multi-R_MdtG-like"/>
</dbReference>
<feature type="transmembrane region" description="Helical" evidence="10">
    <location>
        <begin position="240"/>
        <end position="265"/>
    </location>
</feature>
<feature type="transmembrane region" description="Helical" evidence="10">
    <location>
        <begin position="191"/>
        <end position="211"/>
    </location>
</feature>
<evidence type="ECO:0000256" key="3">
    <source>
        <dbReference type="ARBA" id="ARBA00007520"/>
    </source>
</evidence>
<dbReference type="InterPro" id="IPR011701">
    <property type="entry name" value="MFS"/>
</dbReference>
<keyword evidence="5" id="KW-1003">Cell membrane</keyword>
<feature type="transmembrane region" description="Helical" evidence="10">
    <location>
        <begin position="308"/>
        <end position="327"/>
    </location>
</feature>
<feature type="transmembrane region" description="Helical" evidence="10">
    <location>
        <begin position="103"/>
        <end position="122"/>
    </location>
</feature>
<dbReference type="Proteomes" id="UP001250214">
    <property type="component" value="Unassembled WGS sequence"/>
</dbReference>
<dbReference type="PANTHER" id="PTHR23502:SF132">
    <property type="entry name" value="POLYAMINE TRANSPORTER 2-RELATED"/>
    <property type="match status" value="1"/>
</dbReference>
<evidence type="ECO:0000256" key="2">
    <source>
        <dbReference type="ARBA" id="ARBA00006236"/>
    </source>
</evidence>
<feature type="transmembrane region" description="Helical" evidence="10">
    <location>
        <begin position="366"/>
        <end position="391"/>
    </location>
</feature>